<keyword evidence="1" id="KW-0812">Transmembrane</keyword>
<name>S5M0B9_9MOLU</name>
<dbReference type="Proteomes" id="UP000014984">
    <property type="component" value="Chromosome"/>
</dbReference>
<sequence length="507" mass="57048">MLINIGPWWLFDLIAISVIIGCTIFGIARGFFMSFYILIVEVIAVIILMFIPALLTNSLNPLVMKLLVKFGLTDLFSAFGDSLSGFITGLLPGGTENLSIDGSGASYEVLKTFSALILYLCLSIFIFSLVNLIGFILYWPIKKKLKSIKVVGSVDTLLGAFNGLALGMILSMSVSFFASFPIFSTDTQKIGLTDTSNWSDQDYYDYIENGGSYKKYSIANNITTSIPSIPIFSFTYTNSCVSKYIIKPMLVMGTELSKNENLSTLSNFFIIYEDLLTEGYSSDNPLKSPITTCIETMPEDSRSIFRLLSEAMLYGSKVFAAQDSANENTSLHSIDLINALDSYYVSTKGSTEGIHDAWLNEEEMVNFYSWAESNQMENPFLTLAQNINETWATTETIKERYIVSVLKNPNLVYKFLKNINYVNSITRKNLDTLPFISSSYSSTYLFQNLEIVPSGELKFGQFSNNLSTGKTIADISINENNFWENYNKRGYYWIRYYFDFANSSLWS</sequence>
<feature type="transmembrane region" description="Helical" evidence="1">
    <location>
        <begin position="35"/>
        <end position="55"/>
    </location>
</feature>
<dbReference type="OrthoDB" id="388310at2"/>
<keyword evidence="1" id="KW-0472">Membrane</keyword>
<organism evidence="2 3">
    <name type="scientific">Spiroplasma taiwanense CT-1</name>
    <dbReference type="NCBI Taxonomy" id="1276220"/>
    <lineage>
        <taxon>Bacteria</taxon>
        <taxon>Bacillati</taxon>
        <taxon>Mycoplasmatota</taxon>
        <taxon>Mollicutes</taxon>
        <taxon>Entomoplasmatales</taxon>
        <taxon>Spiroplasmataceae</taxon>
        <taxon>Spiroplasma</taxon>
    </lineage>
</organism>
<keyword evidence="1" id="KW-1133">Transmembrane helix</keyword>
<evidence type="ECO:0000313" key="3">
    <source>
        <dbReference type="Proteomes" id="UP000014984"/>
    </source>
</evidence>
<evidence type="ECO:0000256" key="1">
    <source>
        <dbReference type="SAM" id="Phobius"/>
    </source>
</evidence>
<feature type="transmembrane region" description="Helical" evidence="1">
    <location>
        <begin position="116"/>
        <end position="139"/>
    </location>
</feature>
<gene>
    <name evidence="2" type="ORF">STAIW_v1c08510</name>
</gene>
<keyword evidence="3" id="KW-1185">Reference proteome</keyword>
<protein>
    <submittedName>
        <fullName evidence="2">Uncharacterized protein</fullName>
    </submittedName>
</protein>
<feature type="transmembrane region" description="Helical" evidence="1">
    <location>
        <begin position="6"/>
        <end position="28"/>
    </location>
</feature>
<dbReference type="EMBL" id="CP005074">
    <property type="protein sequence ID" value="AGR41437.1"/>
    <property type="molecule type" value="Genomic_DNA"/>
</dbReference>
<proteinExistence type="predicted"/>
<evidence type="ECO:0000313" key="2">
    <source>
        <dbReference type="EMBL" id="AGR41437.1"/>
    </source>
</evidence>
<feature type="transmembrane region" description="Helical" evidence="1">
    <location>
        <begin position="160"/>
        <end position="183"/>
    </location>
</feature>
<dbReference type="AlphaFoldDB" id="S5M0B9"/>
<dbReference type="PATRIC" id="fig|1276220.3.peg.868"/>
<dbReference type="HOGENOM" id="CLU_548470_0_0_14"/>
<dbReference type="KEGG" id="stai:STAIW_v1c08510"/>
<reference evidence="2 3" key="1">
    <citation type="journal article" date="2013" name="Genome Biol. Evol.">
        <title>Comparison of metabolic capacities and inference of gene content evolution in mosquito-associated Spiroplasma diminutum and S. taiwanense.</title>
        <authorList>
            <person name="Lo W.S."/>
            <person name="Ku C."/>
            <person name="Chen L.L."/>
            <person name="Chang T.H."/>
            <person name="Kuo C.H."/>
        </authorList>
    </citation>
    <scope>NUCLEOTIDE SEQUENCE [LARGE SCALE GENOMIC DNA]</scope>
    <source>
        <strain evidence="2">CT-1</strain>
    </source>
</reference>
<dbReference type="RefSeq" id="WP_020834576.1">
    <property type="nucleotide sequence ID" value="NC_021846.1"/>
</dbReference>
<accession>S5M0B9</accession>
<dbReference type="STRING" id="1276220.STAIW_v1c08510"/>